<gene>
    <name evidence="1" type="ORF">Rsub_05255</name>
</gene>
<organism evidence="1 2">
    <name type="scientific">Raphidocelis subcapitata</name>
    <dbReference type="NCBI Taxonomy" id="307507"/>
    <lineage>
        <taxon>Eukaryota</taxon>
        <taxon>Viridiplantae</taxon>
        <taxon>Chlorophyta</taxon>
        <taxon>core chlorophytes</taxon>
        <taxon>Chlorophyceae</taxon>
        <taxon>CS clade</taxon>
        <taxon>Sphaeropleales</taxon>
        <taxon>Selenastraceae</taxon>
        <taxon>Raphidocelis</taxon>
    </lineage>
</organism>
<dbReference type="Gene3D" id="3.40.50.150">
    <property type="entry name" value="Vaccinia Virus protein VP39"/>
    <property type="match status" value="1"/>
</dbReference>
<dbReference type="PANTHER" id="PTHR14614:SF123">
    <property type="entry name" value="OS04G0645500 PROTEIN"/>
    <property type="match status" value="1"/>
</dbReference>
<dbReference type="Pfam" id="PF10294">
    <property type="entry name" value="Methyltransf_16"/>
    <property type="match status" value="1"/>
</dbReference>
<reference evidence="1 2" key="1">
    <citation type="journal article" date="2018" name="Sci. Rep.">
        <title>Raphidocelis subcapitata (=Pseudokirchneriella subcapitata) provides an insight into genome evolution and environmental adaptations in the Sphaeropleales.</title>
        <authorList>
            <person name="Suzuki S."/>
            <person name="Yamaguchi H."/>
            <person name="Nakajima N."/>
            <person name="Kawachi M."/>
        </authorList>
    </citation>
    <scope>NUCLEOTIDE SEQUENCE [LARGE SCALE GENOMIC DNA]</scope>
    <source>
        <strain evidence="1 2">NIES-35</strain>
    </source>
</reference>
<dbReference type="EMBL" id="BDRX01000030">
    <property type="protein sequence ID" value="GBF92173.1"/>
    <property type="molecule type" value="Genomic_DNA"/>
</dbReference>
<name>A0A2V0P2U2_9CHLO</name>
<evidence type="ECO:0000313" key="2">
    <source>
        <dbReference type="Proteomes" id="UP000247498"/>
    </source>
</evidence>
<sequence length="384" mass="39452">MALERWNTHFSTSVEVELCGVTLRLAQDPASENLGTTVWDASIVMAKYFEKHIRKGDFSRAKVRGKRAIDLGSGMGLGGLAFALLGADVVLTDMLPVLPLLRRNYENNLSPAALRAASGDGAHAEAAGRVAVAELDWSQPSHFTGGGEGGAGVVSPPFDYILAADCVYHEHLLRHLYRALLALSDSRTTILVANERRSESVQAAFSDLFSHSFTMKRIPHSKMAEGYSHPAIQLTILKRKKEASLANLEALEAAEKSGAAGDQGGKPAATVPAAAADAAAATPAAAAAAVPPPPPAAAAAADAAAATPAAAVGPAAAAANGAAEPIAATAMALASQLVVSLGVEGPPSFEERRAGSMAARLLSDVRVPPATAQRQQRGASPAPE</sequence>
<evidence type="ECO:0000313" key="1">
    <source>
        <dbReference type="EMBL" id="GBF92173.1"/>
    </source>
</evidence>
<dbReference type="InterPro" id="IPR029063">
    <property type="entry name" value="SAM-dependent_MTases_sf"/>
</dbReference>
<dbReference type="AlphaFoldDB" id="A0A2V0P2U2"/>
<dbReference type="InterPro" id="IPR019410">
    <property type="entry name" value="Methyltransf_16"/>
</dbReference>
<dbReference type="STRING" id="307507.A0A2V0P2U2"/>
<dbReference type="InParanoid" id="A0A2V0P2U2"/>
<accession>A0A2V0P2U2</accession>
<dbReference type="PANTHER" id="PTHR14614">
    <property type="entry name" value="HEPATOCELLULAR CARCINOMA-ASSOCIATED ANTIGEN"/>
    <property type="match status" value="1"/>
</dbReference>
<proteinExistence type="predicted"/>
<dbReference type="SUPFAM" id="SSF53335">
    <property type="entry name" value="S-adenosyl-L-methionine-dependent methyltransferases"/>
    <property type="match status" value="1"/>
</dbReference>
<protein>
    <submittedName>
        <fullName evidence="1">Uncharacterized protein</fullName>
    </submittedName>
</protein>
<keyword evidence="2" id="KW-1185">Reference proteome</keyword>
<dbReference type="FunCoup" id="A0A2V0P2U2">
    <property type="interactions" value="1666"/>
</dbReference>
<dbReference type="Proteomes" id="UP000247498">
    <property type="component" value="Unassembled WGS sequence"/>
</dbReference>
<comment type="caution">
    <text evidence="1">The sequence shown here is derived from an EMBL/GenBank/DDBJ whole genome shotgun (WGS) entry which is preliminary data.</text>
</comment>
<dbReference type="OrthoDB" id="413520at2759"/>